<sequence length="267" mass="31023">MELQRGEGLLKVDSQHAVVVCDQCRVAHRKCDRSTPKCLRCVKKKIECTRFKIKFERRVVGCLSKQGWILRSRRVMPTTWSQVVETHPMDWLSRIYLRRYVMPMALLLPEPTVATDITKLSQKAMVVKPVSKLVTSRLQIKTDAIQDMFTLAMKAFFSLFNPFKPLFSEEAFYSRPRSLTLRKILVQIGLQHLPQTELTRQAALENNLVPNDILNLPTSLDSLQCIILAQFGVWLPWMRKLHFRIFCLKNRMLSLLGLHVNKKISMD</sequence>
<gene>
    <name evidence="1" type="ORF">DSO57_1034555</name>
</gene>
<reference evidence="1" key="1">
    <citation type="submission" date="2022-04" db="EMBL/GenBank/DDBJ databases">
        <title>Genome of the entomopathogenic fungus Entomophthora muscae.</title>
        <authorList>
            <person name="Elya C."/>
            <person name="Lovett B.R."/>
            <person name="Lee E."/>
            <person name="Macias A.M."/>
            <person name="Hajek A.E."/>
            <person name="De Bivort B.L."/>
            <person name="Kasson M.T."/>
            <person name="De Fine Licht H.H."/>
            <person name="Stajich J.E."/>
        </authorList>
    </citation>
    <scope>NUCLEOTIDE SEQUENCE</scope>
    <source>
        <strain evidence="1">Berkeley</strain>
    </source>
</reference>
<evidence type="ECO:0000313" key="2">
    <source>
        <dbReference type="Proteomes" id="UP001165960"/>
    </source>
</evidence>
<evidence type="ECO:0000313" key="1">
    <source>
        <dbReference type="EMBL" id="KAJ9083461.1"/>
    </source>
</evidence>
<dbReference type="Proteomes" id="UP001165960">
    <property type="component" value="Unassembled WGS sequence"/>
</dbReference>
<accession>A0ACC2U9Y0</accession>
<comment type="caution">
    <text evidence="1">The sequence shown here is derived from an EMBL/GenBank/DDBJ whole genome shotgun (WGS) entry which is preliminary data.</text>
</comment>
<organism evidence="1 2">
    <name type="scientific">Entomophthora muscae</name>
    <dbReference type="NCBI Taxonomy" id="34485"/>
    <lineage>
        <taxon>Eukaryota</taxon>
        <taxon>Fungi</taxon>
        <taxon>Fungi incertae sedis</taxon>
        <taxon>Zoopagomycota</taxon>
        <taxon>Entomophthoromycotina</taxon>
        <taxon>Entomophthoromycetes</taxon>
        <taxon>Entomophthorales</taxon>
        <taxon>Entomophthoraceae</taxon>
        <taxon>Entomophthora</taxon>
    </lineage>
</organism>
<name>A0ACC2U9Y0_9FUNG</name>
<dbReference type="EMBL" id="QTSX02000999">
    <property type="protein sequence ID" value="KAJ9083461.1"/>
    <property type="molecule type" value="Genomic_DNA"/>
</dbReference>
<keyword evidence="2" id="KW-1185">Reference proteome</keyword>
<protein>
    <submittedName>
        <fullName evidence="1">Uncharacterized protein</fullName>
    </submittedName>
</protein>
<proteinExistence type="predicted"/>